<dbReference type="AlphaFoldDB" id="A0A3P8CA99"/>
<dbReference type="WBParaSite" id="HPBE_0002200201-mRNA-1">
    <property type="protein sequence ID" value="HPBE_0002200201-mRNA-1"/>
    <property type="gene ID" value="HPBE_0002200201"/>
</dbReference>
<evidence type="ECO:0000313" key="3">
    <source>
        <dbReference type="WBParaSite" id="HPBE_0002200201-mRNA-1"/>
    </source>
</evidence>
<proteinExistence type="predicted"/>
<evidence type="ECO:0000313" key="2">
    <source>
        <dbReference type="Proteomes" id="UP000050761"/>
    </source>
</evidence>
<evidence type="ECO:0000313" key="1">
    <source>
        <dbReference type="EMBL" id="VDP29641.1"/>
    </source>
</evidence>
<protein>
    <submittedName>
        <fullName evidence="3">NTR domain-containing protein</fullName>
    </submittedName>
</protein>
<keyword evidence="2" id="KW-1185">Reference proteome</keyword>
<reference evidence="1 2" key="1">
    <citation type="submission" date="2018-11" db="EMBL/GenBank/DDBJ databases">
        <authorList>
            <consortium name="Pathogen Informatics"/>
        </authorList>
    </citation>
    <scope>NUCLEOTIDE SEQUENCE [LARGE SCALE GENOMIC DNA]</scope>
</reference>
<dbReference type="Proteomes" id="UP000050761">
    <property type="component" value="Unassembled WGS sequence"/>
</dbReference>
<organism evidence="1">
    <name type="scientific">Heligmosomoides polygyrus</name>
    <name type="common">Parasitic roundworm</name>
    <dbReference type="NCBI Taxonomy" id="6339"/>
    <lineage>
        <taxon>Eukaryota</taxon>
        <taxon>Metazoa</taxon>
        <taxon>Ecdysozoa</taxon>
        <taxon>Nematoda</taxon>
        <taxon>Chromadorea</taxon>
        <taxon>Rhabditida</taxon>
        <taxon>Rhabditina</taxon>
        <taxon>Rhabditomorpha</taxon>
        <taxon>Strongyloidea</taxon>
        <taxon>Heligmosomidae</taxon>
        <taxon>Heligmosomoides</taxon>
    </lineage>
</organism>
<reference evidence="3" key="2">
    <citation type="submission" date="2019-09" db="UniProtKB">
        <authorList>
            <consortium name="WormBaseParasite"/>
        </authorList>
    </citation>
    <scope>IDENTIFICATION</scope>
</reference>
<accession>A0A3P8CA99</accession>
<sequence>MCKFYMNGNTQQIALENVYRIARTEVRSSCDRAVSVAAPAKSNTKPESADVRLFFGEQYNKTGFMFTGLFVYLQRCVDPANVTCSSEYSFREYKSKDYNDYVYASSPPTGYVESDMEQIPSKVMCKFYMSGNTQQKALENVYRIARTEVRSSCDRVANVAAPVKSIEKPESADVRLFFGEQYNKTGFMFTGLFVYLQRCVDPANVTCSSEYSFREYKSKDYNDYVYASSPPTGYIESDMVHELWALKYLCENGSATP</sequence>
<dbReference type="OrthoDB" id="10554483at2759"/>
<name>A0A3P8CA99_HELPZ</name>
<gene>
    <name evidence="1" type="ORF">HPBE_LOCUS22001</name>
</gene>
<dbReference type="EMBL" id="UZAH01033554">
    <property type="protein sequence ID" value="VDP29641.1"/>
    <property type="molecule type" value="Genomic_DNA"/>
</dbReference>